<name>A0A1M4DWM7_9ACTN</name>
<dbReference type="InterPro" id="IPR029058">
    <property type="entry name" value="AB_hydrolase_fold"/>
</dbReference>
<dbReference type="Gene3D" id="3.40.50.1820">
    <property type="entry name" value="alpha/beta hydrolase"/>
    <property type="match status" value="1"/>
</dbReference>
<organism evidence="2">
    <name type="scientific">Nonomuraea gerenzanensis</name>
    <dbReference type="NCBI Taxonomy" id="93944"/>
    <lineage>
        <taxon>Bacteria</taxon>
        <taxon>Bacillati</taxon>
        <taxon>Actinomycetota</taxon>
        <taxon>Actinomycetes</taxon>
        <taxon>Streptosporangiales</taxon>
        <taxon>Streptosporangiaceae</taxon>
        <taxon>Nonomuraea</taxon>
    </lineage>
</organism>
<dbReference type="Pfam" id="PF00561">
    <property type="entry name" value="Abhydrolase_1"/>
    <property type="match status" value="1"/>
</dbReference>
<dbReference type="SUPFAM" id="SSF53474">
    <property type="entry name" value="alpha/beta-Hydrolases"/>
    <property type="match status" value="1"/>
</dbReference>
<dbReference type="GO" id="GO:0016020">
    <property type="term" value="C:membrane"/>
    <property type="evidence" value="ECO:0007669"/>
    <property type="project" value="TreeGrafter"/>
</dbReference>
<gene>
    <name evidence="2" type="ORF">BN4615_P481</name>
</gene>
<accession>A0A1M4DWM7</accession>
<keyword evidence="2" id="KW-0378">Hydrolase</keyword>
<dbReference type="InterPro" id="IPR050266">
    <property type="entry name" value="AB_hydrolase_sf"/>
</dbReference>
<dbReference type="PANTHER" id="PTHR43798">
    <property type="entry name" value="MONOACYLGLYCEROL LIPASE"/>
    <property type="match status" value="1"/>
</dbReference>
<dbReference type="PRINTS" id="PR00412">
    <property type="entry name" value="EPOXHYDRLASE"/>
</dbReference>
<dbReference type="PANTHER" id="PTHR43798:SF24">
    <property type="entry name" value="CIS-3-ALKYL-4-ALKYLOXETAN-2-ONE DECARBOXYLASE"/>
    <property type="match status" value="1"/>
</dbReference>
<protein>
    <submittedName>
        <fullName evidence="2">Hydrolase, alpha/beta fold family protein, At1g52510/AT4G12830 homolog, group4</fullName>
    </submittedName>
</protein>
<evidence type="ECO:0000259" key="1">
    <source>
        <dbReference type="Pfam" id="PF00561"/>
    </source>
</evidence>
<feature type="domain" description="AB hydrolase-1" evidence="1">
    <location>
        <begin position="55"/>
        <end position="296"/>
    </location>
</feature>
<sequence>MTTTDPQDLRILRTPESRFADLPDYPFEPHYLTVDGGRLRMHYLDESPEHPSGETVLLLHGNPSWSYLYRHVIPPLVQAGHRCVAIDLIGFGKSDKLVDRHVYTYDRHLGWLREAVLDRLGLREVTLVCHDWGGALGLPLLAAHPERFRRVVASNTGLSTGDEDLGAGWPMMASWLQSSQRTYPFLPSAIVQAMTVTESGPEVLAAYDAPYPDESYVTGVRQFPLLIPISPEDAYTPVLRAAWEVLERLELPFLCAFSDQDHVTRGDHSALSGRIPGARGLVHPTIAGAGHFLQEDAGVELAAVVDRFIRATSSAACVP</sequence>
<dbReference type="EMBL" id="LT559118">
    <property type="protein sequence ID" value="SBO90967.1"/>
    <property type="molecule type" value="Genomic_DNA"/>
</dbReference>
<dbReference type="RefSeq" id="WP_225270379.1">
    <property type="nucleotide sequence ID" value="NZ_CP084058.1"/>
</dbReference>
<reference evidence="2" key="1">
    <citation type="submission" date="2016-04" db="EMBL/GenBank/DDBJ databases">
        <authorList>
            <person name="Evans L.H."/>
            <person name="Alamgir A."/>
            <person name="Owens N."/>
            <person name="Weber N.D."/>
            <person name="Virtaneva K."/>
            <person name="Barbian K."/>
            <person name="Babar A."/>
            <person name="Rosenke K."/>
        </authorList>
    </citation>
    <scope>NUCLEOTIDE SEQUENCE</scope>
    <source>
        <strain evidence="2">Nono1</strain>
    </source>
</reference>
<evidence type="ECO:0000313" key="2">
    <source>
        <dbReference type="EMBL" id="SBO90967.1"/>
    </source>
</evidence>
<dbReference type="AlphaFoldDB" id="A0A1M4DWM7"/>
<dbReference type="NCBIfam" id="NF002043">
    <property type="entry name" value="PRK00870.1"/>
    <property type="match status" value="1"/>
</dbReference>
<proteinExistence type="predicted"/>
<dbReference type="InterPro" id="IPR000073">
    <property type="entry name" value="AB_hydrolase_1"/>
</dbReference>
<dbReference type="GO" id="GO:0016787">
    <property type="term" value="F:hydrolase activity"/>
    <property type="evidence" value="ECO:0007669"/>
    <property type="project" value="UniProtKB-KW"/>
</dbReference>
<dbReference type="InterPro" id="IPR000639">
    <property type="entry name" value="Epox_hydrolase-like"/>
</dbReference>
<dbReference type="PRINTS" id="PR00111">
    <property type="entry name" value="ABHYDROLASE"/>
</dbReference>